<comment type="caution">
    <text evidence="2">The sequence shown here is derived from an EMBL/GenBank/DDBJ whole genome shotgun (WGS) entry which is preliminary data.</text>
</comment>
<evidence type="ECO:0000259" key="1">
    <source>
        <dbReference type="PROSITE" id="PS51910"/>
    </source>
</evidence>
<proteinExistence type="predicted"/>
<dbReference type="SUPFAM" id="SSF51445">
    <property type="entry name" value="(Trans)glycosidases"/>
    <property type="match status" value="1"/>
</dbReference>
<reference evidence="2 3" key="1">
    <citation type="submission" date="2019-09" db="EMBL/GenBank/DDBJ databases">
        <title>The hologenome of the rock-dwelling lichen Lasallia pustulata.</title>
        <authorList>
            <person name="Greshake Tzovaras B."/>
            <person name="Segers F."/>
            <person name="Bicker A."/>
            <person name="Dal Grande F."/>
            <person name="Otte J."/>
            <person name="Hankeln T."/>
            <person name="Schmitt I."/>
            <person name="Ebersberger I."/>
        </authorList>
    </citation>
    <scope>NUCLEOTIDE SEQUENCE [LARGE SCALE GENOMIC DNA]</scope>
    <source>
        <strain evidence="2">A1-1</strain>
    </source>
</reference>
<dbReference type="GO" id="GO:0005576">
    <property type="term" value="C:extracellular region"/>
    <property type="evidence" value="ECO:0007669"/>
    <property type="project" value="TreeGrafter"/>
</dbReference>
<evidence type="ECO:0000313" key="2">
    <source>
        <dbReference type="EMBL" id="KAA6410031.1"/>
    </source>
</evidence>
<dbReference type="OrthoDB" id="3012298at2759"/>
<dbReference type="PANTHER" id="PTHR45708">
    <property type="entry name" value="ENDOCHITINASE"/>
    <property type="match status" value="1"/>
</dbReference>
<organism evidence="2 3">
    <name type="scientific">Lasallia pustulata</name>
    <dbReference type="NCBI Taxonomy" id="136370"/>
    <lineage>
        <taxon>Eukaryota</taxon>
        <taxon>Fungi</taxon>
        <taxon>Dikarya</taxon>
        <taxon>Ascomycota</taxon>
        <taxon>Pezizomycotina</taxon>
        <taxon>Lecanoromycetes</taxon>
        <taxon>OSLEUM clade</taxon>
        <taxon>Umbilicariomycetidae</taxon>
        <taxon>Umbilicariales</taxon>
        <taxon>Umbilicariaceae</taxon>
        <taxon>Lasallia</taxon>
    </lineage>
</organism>
<dbReference type="EMBL" id="VXIT01000010">
    <property type="protein sequence ID" value="KAA6410031.1"/>
    <property type="molecule type" value="Genomic_DNA"/>
</dbReference>
<dbReference type="PROSITE" id="PS51910">
    <property type="entry name" value="GH18_2"/>
    <property type="match status" value="1"/>
</dbReference>
<protein>
    <submittedName>
        <fullName evidence="2">Chitinase</fullName>
    </submittedName>
</protein>
<accession>A0A5M8PL36</accession>
<dbReference type="Gene3D" id="3.20.20.80">
    <property type="entry name" value="Glycosidases"/>
    <property type="match status" value="1"/>
</dbReference>
<dbReference type="GO" id="GO:0004568">
    <property type="term" value="F:chitinase activity"/>
    <property type="evidence" value="ECO:0007669"/>
    <property type="project" value="TreeGrafter"/>
</dbReference>
<dbReference type="Proteomes" id="UP000324767">
    <property type="component" value="Unassembled WGS sequence"/>
</dbReference>
<dbReference type="PANTHER" id="PTHR45708:SF60">
    <property type="entry name" value="III CHITINASE, PUTATIVE (AFU_ORTHOLOGUE AFUA_5G03850)-RELATED"/>
    <property type="match status" value="1"/>
</dbReference>
<dbReference type="InterPro" id="IPR001223">
    <property type="entry name" value="Glyco_hydro18_cat"/>
</dbReference>
<dbReference type="InterPro" id="IPR017853">
    <property type="entry name" value="GH"/>
</dbReference>
<dbReference type="GO" id="GO:0005975">
    <property type="term" value="P:carbohydrate metabolic process"/>
    <property type="evidence" value="ECO:0007669"/>
    <property type="project" value="InterPro"/>
</dbReference>
<sequence length="308" mass="34709">MRSIGPRSKLFTAERSSRTPRIVCYHQMHYYEGKFVSMLPLLDTGVTHVIIAAIHINSTDDISLNDDRYNDPKNVPLWTEVRTLQRNGVKVLGMLGGAHQGSFTKLDGDIESFEAHYKLLYEMVKWIGLDGLDLDAEEAMSLAAIIRLIDRLKWDFGREFLITLASVATAMRGQQNLSGFDYEALEKAFAANIAWYNTMFYCGWGCMESTKDYDRIVARGWPAEKIVVGLVTNPVNCAGWVADKPLRETLIALKKKYPGFGGVMGWEYFNSMTEEDGDGKPWCWAQFMSRILRSSDSESNAVGVSEVV</sequence>
<evidence type="ECO:0000313" key="3">
    <source>
        <dbReference type="Proteomes" id="UP000324767"/>
    </source>
</evidence>
<gene>
    <name evidence="2" type="ORF">FRX48_06645</name>
</gene>
<dbReference type="AlphaFoldDB" id="A0A5M8PL36"/>
<dbReference type="Pfam" id="PF00704">
    <property type="entry name" value="Glyco_hydro_18"/>
    <property type="match status" value="1"/>
</dbReference>
<dbReference type="InterPro" id="IPR050542">
    <property type="entry name" value="Glycosyl_Hydrlase18_Chitinase"/>
</dbReference>
<name>A0A5M8PL36_9LECA</name>
<feature type="domain" description="GH18" evidence="1">
    <location>
        <begin position="20"/>
        <end position="295"/>
    </location>
</feature>